<accession>A0A366I0I7</accession>
<evidence type="ECO:0000313" key="2">
    <source>
        <dbReference type="Proteomes" id="UP000253490"/>
    </source>
</evidence>
<keyword evidence="2" id="KW-1185">Reference proteome</keyword>
<dbReference type="OrthoDB" id="9997475at2"/>
<dbReference type="RefSeq" id="WP_113921542.1">
    <property type="nucleotide sequence ID" value="NZ_QNRX01000019.1"/>
</dbReference>
<comment type="caution">
    <text evidence="1">The sequence shown here is derived from an EMBL/GenBank/DDBJ whole genome shotgun (WGS) entry which is preliminary data.</text>
</comment>
<organism evidence="1 2">
    <name type="scientific">Alkalibaculum bacchi</name>
    <dbReference type="NCBI Taxonomy" id="645887"/>
    <lineage>
        <taxon>Bacteria</taxon>
        <taxon>Bacillati</taxon>
        <taxon>Bacillota</taxon>
        <taxon>Clostridia</taxon>
        <taxon>Eubacteriales</taxon>
        <taxon>Eubacteriaceae</taxon>
        <taxon>Alkalibaculum</taxon>
    </lineage>
</organism>
<gene>
    <name evidence="1" type="ORF">DES36_11954</name>
</gene>
<reference evidence="1 2" key="1">
    <citation type="submission" date="2018-06" db="EMBL/GenBank/DDBJ databases">
        <title>Genomic Encyclopedia of Type Strains, Phase IV (KMG-IV): sequencing the most valuable type-strain genomes for metagenomic binning, comparative biology and taxonomic classification.</title>
        <authorList>
            <person name="Goeker M."/>
        </authorList>
    </citation>
    <scope>NUCLEOTIDE SEQUENCE [LARGE SCALE GENOMIC DNA]</scope>
    <source>
        <strain evidence="1 2">DSM 22112</strain>
    </source>
</reference>
<protein>
    <submittedName>
        <fullName evidence="1">Uncharacterized protein</fullName>
    </submittedName>
</protein>
<evidence type="ECO:0000313" key="1">
    <source>
        <dbReference type="EMBL" id="RBP59329.1"/>
    </source>
</evidence>
<dbReference type="AlphaFoldDB" id="A0A366I0I7"/>
<dbReference type="Proteomes" id="UP000253490">
    <property type="component" value="Unassembled WGS sequence"/>
</dbReference>
<sequence length="144" mass="16445">MIKNKIRKEIIFSEVHENIINEMIDNIPGINSFSEAVRYAVLSMADQTDTAKKEKDMQIKINSISKNIDILIEMTAGGFDAKEVKAIGNGKDTYIYKDARKNVENEIQTATTFKSNLKKSNMIKPELEIQLKEETIKKSRSLFE</sequence>
<name>A0A366I0I7_9FIRM</name>
<dbReference type="EMBL" id="QNRX01000019">
    <property type="protein sequence ID" value="RBP59329.1"/>
    <property type="molecule type" value="Genomic_DNA"/>
</dbReference>
<proteinExistence type="predicted"/>